<evidence type="ECO:0000256" key="1">
    <source>
        <dbReference type="SAM" id="MobiDB-lite"/>
    </source>
</evidence>
<gene>
    <name evidence="2" type="ORF">HRI_005106400</name>
</gene>
<dbReference type="PANTHER" id="PTHR13309:SF0">
    <property type="entry name" value="FMR1-INTERACTING PROTEIN NUFIP1"/>
    <property type="match status" value="1"/>
</dbReference>
<proteinExistence type="predicted"/>
<feature type="compositionally biased region" description="Basic residues" evidence="1">
    <location>
        <begin position="73"/>
        <end position="90"/>
    </location>
</feature>
<dbReference type="OrthoDB" id="273070at2759"/>
<dbReference type="AlphaFoldDB" id="A0A9W7JJK8"/>
<comment type="caution">
    <text evidence="2">The sequence shown here is derived from an EMBL/GenBank/DDBJ whole genome shotgun (WGS) entry which is preliminary data.</text>
</comment>
<dbReference type="GO" id="GO:0000492">
    <property type="term" value="P:box C/D snoRNP assembly"/>
    <property type="evidence" value="ECO:0007669"/>
    <property type="project" value="TreeGrafter"/>
</dbReference>
<keyword evidence="3" id="KW-1185">Reference proteome</keyword>
<reference evidence="2" key="1">
    <citation type="submission" date="2023-05" db="EMBL/GenBank/DDBJ databases">
        <title>Genome and transcriptome analyses reveal genes involved in the formation of fine ridges on petal epidermal cells in Hibiscus trionum.</title>
        <authorList>
            <person name="Koshimizu S."/>
            <person name="Masuda S."/>
            <person name="Ishii T."/>
            <person name="Shirasu K."/>
            <person name="Hoshino A."/>
            <person name="Arita M."/>
        </authorList>
    </citation>
    <scope>NUCLEOTIDE SEQUENCE</scope>
    <source>
        <strain evidence="2">Hamamatsu line</strain>
    </source>
</reference>
<name>A0A9W7JJK8_HIBTR</name>
<dbReference type="InterPro" id="IPR039136">
    <property type="entry name" value="NUFIP1-like"/>
</dbReference>
<evidence type="ECO:0000313" key="3">
    <source>
        <dbReference type="Proteomes" id="UP001165190"/>
    </source>
</evidence>
<protein>
    <submittedName>
        <fullName evidence="2">Uncharacterized protein</fullName>
    </submittedName>
</protein>
<dbReference type="GO" id="GO:0005634">
    <property type="term" value="C:nucleus"/>
    <property type="evidence" value="ECO:0007669"/>
    <property type="project" value="TreeGrafter"/>
</dbReference>
<dbReference type="PANTHER" id="PTHR13309">
    <property type="entry name" value="NUCLEAR FRAGILE X MENTAL RETARDATION PROTEIN INTERACTING PROTEIN 1"/>
    <property type="match status" value="1"/>
</dbReference>
<dbReference type="EMBL" id="BSYR01000069">
    <property type="protein sequence ID" value="GMJ14372.1"/>
    <property type="molecule type" value="Genomic_DNA"/>
</dbReference>
<feature type="region of interest" description="Disordered" evidence="1">
    <location>
        <begin position="73"/>
        <end position="99"/>
    </location>
</feature>
<organism evidence="2 3">
    <name type="scientific">Hibiscus trionum</name>
    <name type="common">Flower of an hour</name>
    <dbReference type="NCBI Taxonomy" id="183268"/>
    <lineage>
        <taxon>Eukaryota</taxon>
        <taxon>Viridiplantae</taxon>
        <taxon>Streptophyta</taxon>
        <taxon>Embryophyta</taxon>
        <taxon>Tracheophyta</taxon>
        <taxon>Spermatophyta</taxon>
        <taxon>Magnoliopsida</taxon>
        <taxon>eudicotyledons</taxon>
        <taxon>Gunneridae</taxon>
        <taxon>Pentapetalae</taxon>
        <taxon>rosids</taxon>
        <taxon>malvids</taxon>
        <taxon>Malvales</taxon>
        <taxon>Malvaceae</taxon>
        <taxon>Malvoideae</taxon>
        <taxon>Hibiscus</taxon>
    </lineage>
</organism>
<evidence type="ECO:0000313" key="2">
    <source>
        <dbReference type="EMBL" id="GMJ14372.1"/>
    </source>
</evidence>
<accession>A0A9W7JJK8</accession>
<dbReference type="Proteomes" id="UP001165190">
    <property type="component" value="Unassembled WGS sequence"/>
</dbReference>
<dbReference type="GO" id="GO:0003723">
    <property type="term" value="F:RNA binding"/>
    <property type="evidence" value="ECO:0007669"/>
    <property type="project" value="InterPro"/>
</dbReference>
<sequence length="221" mass="25465">MLNIDEKITTVFDHGFTESKNRQLQLKEILAKQAELGVEVAEIPSHYLFGSEKKVNGREENHRLSTKRGRFGLRKRGRPDKRDHFCKKPRSATEESTSFNKRSPTLLQKLLSADIRKDKSRLLQVFRFMVMNSFFKDWPEKPLKFPVVVVKDGVSEGEIIEEKPVLGEEDNIVDAACDDDIGNNIDDDEKHYTQVDKMALYVQEKGAKIARNAEEEEEIID</sequence>